<dbReference type="GO" id="GO:0005525">
    <property type="term" value="F:GTP binding"/>
    <property type="evidence" value="ECO:0007669"/>
    <property type="project" value="InterPro"/>
</dbReference>
<accession>A0A9P6E9S5</accession>
<dbReference type="SUPFAM" id="SSF52540">
    <property type="entry name" value="P-loop containing nucleoside triphosphate hydrolases"/>
    <property type="match status" value="1"/>
</dbReference>
<dbReference type="PANTHER" id="PTHR22796">
    <property type="entry name" value="URG4-RELATED"/>
    <property type="match status" value="1"/>
</dbReference>
<dbReference type="PANTHER" id="PTHR22796:SF1">
    <property type="entry name" value="VWFA DOMAIN-CONTAINING PROTEIN"/>
    <property type="match status" value="1"/>
</dbReference>
<feature type="non-terminal residue" evidence="3">
    <location>
        <position position="1"/>
    </location>
</feature>
<dbReference type="InterPro" id="IPR027417">
    <property type="entry name" value="P-loop_NTPase"/>
</dbReference>
<evidence type="ECO:0000313" key="3">
    <source>
        <dbReference type="EMBL" id="KAF9525383.1"/>
    </source>
</evidence>
<dbReference type="EMBL" id="MU157885">
    <property type="protein sequence ID" value="KAF9525383.1"/>
    <property type="molecule type" value="Genomic_DNA"/>
</dbReference>
<dbReference type="Gene3D" id="3.40.50.410">
    <property type="entry name" value="von Willebrand factor, type A domain"/>
    <property type="match status" value="1"/>
</dbReference>
<dbReference type="GO" id="GO:0003924">
    <property type="term" value="F:GTPase activity"/>
    <property type="evidence" value="ECO:0007669"/>
    <property type="project" value="InterPro"/>
</dbReference>
<evidence type="ECO:0000259" key="2">
    <source>
        <dbReference type="Pfam" id="PF02263"/>
    </source>
</evidence>
<name>A0A9P6E9S5_9AGAR</name>
<comment type="caution">
    <text evidence="3">The sequence shown here is derived from an EMBL/GenBank/DDBJ whole genome shotgun (WGS) entry which is preliminary data.</text>
</comment>
<proteinExistence type="predicted"/>
<protein>
    <recommendedName>
        <fullName evidence="2">Guanylate-binding protein N-terminal domain-containing protein</fullName>
    </recommendedName>
</protein>
<keyword evidence="4" id="KW-1185">Reference proteome</keyword>
<dbReference type="OrthoDB" id="2343366at2759"/>
<dbReference type="Proteomes" id="UP000807306">
    <property type="component" value="Unassembled WGS sequence"/>
</dbReference>
<reference evidence="3" key="1">
    <citation type="submission" date="2020-11" db="EMBL/GenBank/DDBJ databases">
        <authorList>
            <consortium name="DOE Joint Genome Institute"/>
            <person name="Ahrendt S."/>
            <person name="Riley R."/>
            <person name="Andreopoulos W."/>
            <person name="Labutti K."/>
            <person name="Pangilinan J."/>
            <person name="Ruiz-Duenas F.J."/>
            <person name="Barrasa J.M."/>
            <person name="Sanchez-Garcia M."/>
            <person name="Camarero S."/>
            <person name="Miyauchi S."/>
            <person name="Serrano A."/>
            <person name="Linde D."/>
            <person name="Babiker R."/>
            <person name="Drula E."/>
            <person name="Ayuso-Fernandez I."/>
            <person name="Pacheco R."/>
            <person name="Padilla G."/>
            <person name="Ferreira P."/>
            <person name="Barriuso J."/>
            <person name="Kellner H."/>
            <person name="Castanera R."/>
            <person name="Alfaro M."/>
            <person name="Ramirez L."/>
            <person name="Pisabarro A.G."/>
            <person name="Kuo A."/>
            <person name="Tritt A."/>
            <person name="Lipzen A."/>
            <person name="He G."/>
            <person name="Yan M."/>
            <person name="Ng V."/>
            <person name="Cullen D."/>
            <person name="Martin F."/>
            <person name="Rosso M.-N."/>
            <person name="Henrissat B."/>
            <person name="Hibbett D."/>
            <person name="Martinez A.T."/>
            <person name="Grigoriev I.V."/>
        </authorList>
    </citation>
    <scope>NUCLEOTIDE SEQUENCE</scope>
    <source>
        <strain evidence="3">CBS 506.95</strain>
    </source>
</reference>
<feature type="domain" description="Guanylate-binding protein N-terminal" evidence="2">
    <location>
        <begin position="1090"/>
        <end position="1165"/>
    </location>
</feature>
<sequence length="2150" mass="241379">LFCLLELISEQGSGGLVDKVIIAQASLSNFINKVSPGAYKSLTKVDFKVLDSFIVQPIGVYGSRESIIDFFLEFDIVNQNQADELLASTVSEDSESEVLQPGLYIAVPPNSSGDELYMVFWPENGTWKDDAQSAVRRNRITFMRYLTKITHQIICLFSEEESKSFVWNTETDTQDLDGLDDDLDSHDRMFSFEVAKTLEQDENVTLRDGFNVRVNLLELKLGNSLASLASQAPVEPILLSGETSQAFITVHYVQPQLITKPINRSYNKISLKELASGKIELASHFSVNSAQVLLEAGLETRFAGFCKHEQRGLHAIDDDIKKLETQIRADSTTELDKGARELNDAMLFEVLRRVKHVYPYGKSLEVRRRSNRYVIIELGVSGPDRISLKDPLEPFFALYSKLNSLIDRSVDNLKLRTFKNTSHNFQELKKKLLHIELYFNKFPELSPEKKVDLANLIFAGENPNQAVHGDPHPQSLYGMAKKLLGYNDAPNFEQDANRRVKTLVDKNFLELLPKLSDCDPLAEHITAAHEMTRVFLQDQVERCFDKLRLEARHIQEVVVKVHVSKLLEQARNIGLEEWRKKFLRSFKEVQNGIPEQEQPERAPTDILSEPSFYLSGHEKTYTNPALEYRICPLELTAEHRQSLQLDSKFVPKPRFNPRHASAFQLPLGHTVLFAQIVANEKILLIIDDKCGNMTVYMDSLSAIANAIKAGRWRKVIKQEKIGKEIIVAFDESKRMLSMHATSKAQLYIFVFDETFGSLQSWGHPVELGPWYEPGCQVLHMCFVTGMDEILLVDNQSRGRIFSLVTQQFRPATITFHKIPIALYPTPDGACFLAMFDEDDGRRSLLAFHWMTFGSGEGISLDIPHLDATLQASLTSFVHRGSVHLLLLDTSTWQLSSTVLDITKKATEFTFQERSHLQFDDGQQASTRNNCLLDCHVDVWTRFPVLPAVQRRTETTASAQPKRVICVTTHDGSRIASYFSQMVKTFQQKTCKPTGQELAIIVDSLDFGALATDFVSQLDSIGSRFNVGGWIVDILCLIPIHLAVTRENRFVPLKDGVISAEYERSLLGADVSTVVDSISFGWYESILQSYMSTKPVKVVSSMGEQSVGKSYSLNHLADTSFAGSAMRTTEGVWMSITPTDDALLVALDFEGVHSIERSAQEDTLLVLFNTAVSNLVLFRNNFALSRDITGLFQSFQSSSTVFDPATNPGLFRSTLVIIIKDVLDSDKKEIVREFSLKFQKIVQDEQESNFISRLHRGQLKIVPWPVIQSKQFYSLFPAIKTQLDKQPVTHGSAGNFLQTMKTLMAKLKANDWRAISQSMAGHRAHRLLSMLPNALIHGYSEIEPHPEPLKDLETDLEIEFDDSEHQLYLSDSDSENALMERDNCLVAVCQRWDNYHLRASMNEKEWVQGLSEYIGLVVDARVRHVQAWISKNLEGFDKTQHASITALERSLDANVINVKANTELCKQQCGSCQLLCLLNRRHDNRDHNCLTSHKCDHACEFTDGHLDVIKPCSYPAGHAGKHICVVEDHLCGEPCILKDKIGCLGECTQVVGHVDGDHRCSSRVHACGMPCMLSSAPVSGKLRRGICKRTCTVSSDIPHEDHLCDSRGCPIKCQLCKRLCASDDHLHPLEEDAIHLCGEPHPCRVDCPQGICEIDTTPQSIEATFTGRHETFQYTKYSQMAKRLECVFPIPAGELKHIEKHCHTRDPKPFHFCEKTCVYCGYYCTLPLGHSQQEHETSHGSMSKSQWAMEDADVVLELKGRKFGSKDEGAPMMCNLICQDMGRHVHIDFCRADAEGDGDCTGPDVQHISVRLNPEPNRDKDWITHDLFWKRSDPYSRDDKENFARCDSMCAGPEHLGTASNAAQPSYCTLPLFHPPHVATNNNALGYTSHDGHYFSCKNPVVLQQAFHVRTLTTSLTPHSRSGSMGLQDRQPLPGTPVTRKLLPRHNDRLGAVYSSVYSFCASRLSAAVGGQAQQAAARRDAYSVLLFDDQTDTCFLNDFVSTPDQLIDQLLPHESRGGTSYELAIRSIQDIMERHWSAERQVSLGPVVIFLSDGESTINDQDMQTLCRKAITLGKPLSFHGVAFGTDSATLQRMVQIAQQIEKSAPRDPLLPLTAHVGSSFAEALDSVRLAETFLGIAESLKKPRGALFV</sequence>
<dbReference type="SUPFAM" id="SSF53300">
    <property type="entry name" value="vWA-like"/>
    <property type="match status" value="1"/>
</dbReference>
<gene>
    <name evidence="3" type="ORF">CPB83DRAFT_772200</name>
</gene>
<dbReference type="Pfam" id="PF02263">
    <property type="entry name" value="GBP"/>
    <property type="match status" value="1"/>
</dbReference>
<dbReference type="InterPro" id="IPR036465">
    <property type="entry name" value="vWFA_dom_sf"/>
</dbReference>
<feature type="region of interest" description="Disordered" evidence="1">
    <location>
        <begin position="1916"/>
        <end position="1941"/>
    </location>
</feature>
<dbReference type="InterPro" id="IPR015894">
    <property type="entry name" value="Guanylate-bd_N"/>
</dbReference>
<evidence type="ECO:0000256" key="1">
    <source>
        <dbReference type="SAM" id="MobiDB-lite"/>
    </source>
</evidence>
<organism evidence="3 4">
    <name type="scientific">Crepidotus variabilis</name>
    <dbReference type="NCBI Taxonomy" id="179855"/>
    <lineage>
        <taxon>Eukaryota</taxon>
        <taxon>Fungi</taxon>
        <taxon>Dikarya</taxon>
        <taxon>Basidiomycota</taxon>
        <taxon>Agaricomycotina</taxon>
        <taxon>Agaricomycetes</taxon>
        <taxon>Agaricomycetidae</taxon>
        <taxon>Agaricales</taxon>
        <taxon>Agaricineae</taxon>
        <taxon>Crepidotaceae</taxon>
        <taxon>Crepidotus</taxon>
    </lineage>
</organism>
<evidence type="ECO:0000313" key="4">
    <source>
        <dbReference type="Proteomes" id="UP000807306"/>
    </source>
</evidence>
<dbReference type="Gene3D" id="3.40.50.300">
    <property type="entry name" value="P-loop containing nucleotide triphosphate hydrolases"/>
    <property type="match status" value="1"/>
</dbReference>